<dbReference type="OrthoDB" id="9769665at2"/>
<keyword evidence="11" id="KW-0378">Hydrolase</keyword>
<evidence type="ECO:0000256" key="9">
    <source>
        <dbReference type="ARBA" id="ARBA00022723"/>
    </source>
</evidence>
<dbReference type="GO" id="GO:0006508">
    <property type="term" value="P:proteolysis"/>
    <property type="evidence" value="ECO:0007669"/>
    <property type="project" value="UniProtKB-KW"/>
</dbReference>
<keyword evidence="16" id="KW-0865">Zymogen</keyword>
<dbReference type="SUPFAM" id="SSF52025">
    <property type="entry name" value="PA domain"/>
    <property type="match status" value="1"/>
</dbReference>
<dbReference type="Proteomes" id="UP000031802">
    <property type="component" value="Unassembled WGS sequence"/>
</dbReference>
<comment type="caution">
    <text evidence="24">The sequence shown here is derived from an EMBL/GenBank/DDBJ whole genome shotgun (WGS) entry which is preliminary data.</text>
</comment>
<evidence type="ECO:0000256" key="21">
    <source>
        <dbReference type="SAM" id="SignalP"/>
    </source>
</evidence>
<dbReference type="STRING" id="1229276.DI53_1815"/>
<accession>A0A0B8T4B5</accession>
<keyword evidence="12" id="KW-0256">Endoplasmic reticulum</keyword>
<evidence type="ECO:0000256" key="20">
    <source>
        <dbReference type="ARBA" id="ARBA00033328"/>
    </source>
</evidence>
<organism evidence="24 25">
    <name type="scientific">Sphingobacterium deserti</name>
    <dbReference type="NCBI Taxonomy" id="1229276"/>
    <lineage>
        <taxon>Bacteria</taxon>
        <taxon>Pseudomonadati</taxon>
        <taxon>Bacteroidota</taxon>
        <taxon>Sphingobacteriia</taxon>
        <taxon>Sphingobacteriales</taxon>
        <taxon>Sphingobacteriaceae</taxon>
        <taxon>Sphingobacterium</taxon>
    </lineage>
</organism>
<dbReference type="EMBL" id="JJMU01000026">
    <property type="protein sequence ID" value="KGE14388.1"/>
    <property type="molecule type" value="Genomic_DNA"/>
</dbReference>
<evidence type="ECO:0000256" key="4">
    <source>
        <dbReference type="ARBA" id="ARBA00004613"/>
    </source>
</evidence>
<dbReference type="InterPro" id="IPR046450">
    <property type="entry name" value="PA_dom_sf"/>
</dbReference>
<dbReference type="SUPFAM" id="SSF53187">
    <property type="entry name" value="Zn-dependent exopeptidases"/>
    <property type="match status" value="1"/>
</dbReference>
<dbReference type="RefSeq" id="WP_037497836.1">
    <property type="nucleotide sequence ID" value="NZ_JJMU01000026.1"/>
</dbReference>
<dbReference type="PANTHER" id="PTHR12053">
    <property type="entry name" value="PROTEASE FAMILY M28 PLASMA GLUTAMATE CARBOXYPEPTIDASE-RELATED"/>
    <property type="match status" value="1"/>
</dbReference>
<feature type="chain" id="PRO_5002124114" description="Carboxypeptidase Q" evidence="21">
    <location>
        <begin position="19"/>
        <end position="474"/>
    </location>
</feature>
<evidence type="ECO:0000256" key="17">
    <source>
        <dbReference type="ARBA" id="ARBA00023180"/>
    </source>
</evidence>
<dbReference type="AlphaFoldDB" id="A0A0B8T4B5"/>
<keyword evidence="15" id="KW-0482">Metalloprotease</keyword>
<sequence>MKISLLLLFAVSTLHSFAQDQFGKAYTRIVSDVREHSKAYTNLKQATESLGHRLTGSDQGAKAEKLAFDLLRSYGYDVRYQPFDMVSWQRKSLSVTISGKSVKSVALAHSPVEARTESSLIDLGNGLERDYAGKDVKGKTVLVYLQLLPGSATGTKNLHRSEKTAIAALHGAEGIIFVNAVPGGVLLTGTASITGDLIAIPAVCIGYEDGMALKARLQKGDKLSAAINMQNESARVKARNVIATLKGKSKQKIVVGGHLDSWDLATGAIDNGIGSFAVIDMARTLKQLKVKPKRTMEFVLFMGEEQGLLGSKAYVASAEAKNQLDDIAFMLNFDMTNAPTAFHSSREEMQNLYREWMIQLKSADSTFNGNVSFAAGLHSDHQPFMLAGLPYGGGAGGKLPNNAGAYYHSDKDVFSLVDKKGLEQTVMLGAALAYSLAQTPQIPAQRLTDDAIKAYLERYGLKTPLQVSGEWRWQ</sequence>
<proteinExistence type="predicted"/>
<evidence type="ECO:0000256" key="5">
    <source>
        <dbReference type="ARBA" id="ARBA00014116"/>
    </source>
</evidence>
<dbReference type="Gene3D" id="3.40.630.10">
    <property type="entry name" value="Zn peptidases"/>
    <property type="match status" value="1"/>
</dbReference>
<dbReference type="GO" id="GO:0070573">
    <property type="term" value="F:metallodipeptidase activity"/>
    <property type="evidence" value="ECO:0007669"/>
    <property type="project" value="InterPro"/>
</dbReference>
<keyword evidence="13" id="KW-0862">Zinc</keyword>
<feature type="domain" description="PA" evidence="22">
    <location>
        <begin position="129"/>
        <end position="213"/>
    </location>
</feature>
<evidence type="ECO:0000256" key="16">
    <source>
        <dbReference type="ARBA" id="ARBA00023145"/>
    </source>
</evidence>
<feature type="domain" description="Peptidase M28" evidence="23">
    <location>
        <begin position="240"/>
        <end position="426"/>
    </location>
</feature>
<gene>
    <name evidence="24" type="ORF">DI53_1815</name>
</gene>
<name>A0A0B8T4B5_9SPHI</name>
<protein>
    <recommendedName>
        <fullName evidence="5">Carboxypeptidase Q</fullName>
    </recommendedName>
    <alternativeName>
        <fullName evidence="20">Plasma glutamate carboxypeptidase</fullName>
    </alternativeName>
</protein>
<reference evidence="24 25" key="2">
    <citation type="journal article" date="2015" name="PLoS ONE">
        <title>Whole-Genome Optical Mapping and Finished Genome Sequence of Sphingobacterium deserti sp. nov., a New Species Isolated from the Western Desert of China.</title>
        <authorList>
            <person name="Teng C."/>
            <person name="Zhou Z."/>
            <person name="Molnar I."/>
            <person name="Li X."/>
            <person name="Tang R."/>
            <person name="Chen M."/>
            <person name="Wang L."/>
            <person name="Su S."/>
            <person name="Zhang W."/>
            <person name="Lin M."/>
        </authorList>
    </citation>
    <scope>NUCLEOTIDE SEQUENCE [LARGE SCALE GENOMIC DNA]</scope>
    <source>
        <strain evidence="25">ACCC05744</strain>
    </source>
</reference>
<keyword evidence="18" id="KW-0458">Lysosome</keyword>
<comment type="subcellular location">
    <subcellularLocation>
        <location evidence="1">Endoplasmic reticulum</location>
    </subcellularLocation>
    <subcellularLocation>
        <location evidence="3">Golgi apparatus</location>
    </subcellularLocation>
    <subcellularLocation>
        <location evidence="2">Lysosome</location>
    </subcellularLocation>
    <subcellularLocation>
        <location evidence="4">Secreted</location>
    </subcellularLocation>
</comment>
<evidence type="ECO:0000256" key="18">
    <source>
        <dbReference type="ARBA" id="ARBA00023228"/>
    </source>
</evidence>
<evidence type="ECO:0000256" key="3">
    <source>
        <dbReference type="ARBA" id="ARBA00004555"/>
    </source>
</evidence>
<dbReference type="InterPro" id="IPR007484">
    <property type="entry name" value="Peptidase_M28"/>
</dbReference>
<comment type="subunit">
    <text evidence="19">Homodimer. The monomeric form is inactive while the homodimer is active.</text>
</comment>
<evidence type="ECO:0000256" key="1">
    <source>
        <dbReference type="ARBA" id="ARBA00004240"/>
    </source>
</evidence>
<evidence type="ECO:0000259" key="22">
    <source>
        <dbReference type="Pfam" id="PF02225"/>
    </source>
</evidence>
<dbReference type="GO" id="GO:0005764">
    <property type="term" value="C:lysosome"/>
    <property type="evidence" value="ECO:0007669"/>
    <property type="project" value="UniProtKB-SubCell"/>
</dbReference>
<keyword evidence="10 21" id="KW-0732">Signal</keyword>
<dbReference type="eggNOG" id="COG2234">
    <property type="taxonomic scope" value="Bacteria"/>
</dbReference>
<evidence type="ECO:0000313" key="25">
    <source>
        <dbReference type="Proteomes" id="UP000031802"/>
    </source>
</evidence>
<evidence type="ECO:0000256" key="6">
    <source>
        <dbReference type="ARBA" id="ARBA00022525"/>
    </source>
</evidence>
<keyword evidence="7" id="KW-0121">Carboxypeptidase</keyword>
<keyword evidence="25" id="KW-1185">Reference proteome</keyword>
<dbReference type="GO" id="GO:0004180">
    <property type="term" value="F:carboxypeptidase activity"/>
    <property type="evidence" value="ECO:0007669"/>
    <property type="project" value="UniProtKB-KW"/>
</dbReference>
<keyword evidence="17" id="KW-0325">Glycoprotein</keyword>
<keyword evidence="14" id="KW-0333">Golgi apparatus</keyword>
<evidence type="ECO:0000256" key="7">
    <source>
        <dbReference type="ARBA" id="ARBA00022645"/>
    </source>
</evidence>
<evidence type="ECO:0000256" key="8">
    <source>
        <dbReference type="ARBA" id="ARBA00022670"/>
    </source>
</evidence>
<keyword evidence="9" id="KW-0479">Metal-binding</keyword>
<feature type="signal peptide" evidence="21">
    <location>
        <begin position="1"/>
        <end position="18"/>
    </location>
</feature>
<dbReference type="GO" id="GO:0005576">
    <property type="term" value="C:extracellular region"/>
    <property type="evidence" value="ECO:0007669"/>
    <property type="project" value="UniProtKB-SubCell"/>
</dbReference>
<evidence type="ECO:0000256" key="11">
    <source>
        <dbReference type="ARBA" id="ARBA00022801"/>
    </source>
</evidence>
<dbReference type="InterPro" id="IPR003137">
    <property type="entry name" value="PA_domain"/>
</dbReference>
<dbReference type="InterPro" id="IPR039866">
    <property type="entry name" value="CPQ"/>
</dbReference>
<dbReference type="Pfam" id="PF02225">
    <property type="entry name" value="PA"/>
    <property type="match status" value="1"/>
</dbReference>
<evidence type="ECO:0000256" key="13">
    <source>
        <dbReference type="ARBA" id="ARBA00022833"/>
    </source>
</evidence>
<evidence type="ECO:0000256" key="15">
    <source>
        <dbReference type="ARBA" id="ARBA00023049"/>
    </source>
</evidence>
<dbReference type="PATRIC" id="fig|1229276.3.peg.1869"/>
<keyword evidence="8" id="KW-0645">Protease</keyword>
<evidence type="ECO:0000259" key="23">
    <source>
        <dbReference type="Pfam" id="PF04389"/>
    </source>
</evidence>
<evidence type="ECO:0000256" key="12">
    <source>
        <dbReference type="ARBA" id="ARBA00022824"/>
    </source>
</evidence>
<dbReference type="GO" id="GO:0046872">
    <property type="term" value="F:metal ion binding"/>
    <property type="evidence" value="ECO:0007669"/>
    <property type="project" value="UniProtKB-KW"/>
</dbReference>
<dbReference type="PANTHER" id="PTHR12053:SF3">
    <property type="entry name" value="CARBOXYPEPTIDASE Q"/>
    <property type="match status" value="1"/>
</dbReference>
<evidence type="ECO:0000256" key="2">
    <source>
        <dbReference type="ARBA" id="ARBA00004371"/>
    </source>
</evidence>
<evidence type="ECO:0000256" key="10">
    <source>
        <dbReference type="ARBA" id="ARBA00022729"/>
    </source>
</evidence>
<reference evidence="25" key="1">
    <citation type="submission" date="2014-04" db="EMBL/GenBank/DDBJ databases">
        <title>Whole-Genome optical mapping and complete genome sequence of Sphingobacterium deserti sp. nov., a new spaces isolated from desert in the west of China.</title>
        <authorList>
            <person name="Teng C."/>
            <person name="Zhou Z."/>
            <person name="Li X."/>
            <person name="Chen M."/>
            <person name="Lin M."/>
            <person name="Wang L."/>
            <person name="Su S."/>
            <person name="Zhang C."/>
            <person name="Zhang W."/>
        </authorList>
    </citation>
    <scope>NUCLEOTIDE SEQUENCE [LARGE SCALE GENOMIC DNA]</scope>
    <source>
        <strain evidence="25">ACCC05744</strain>
    </source>
</reference>
<evidence type="ECO:0000256" key="14">
    <source>
        <dbReference type="ARBA" id="ARBA00023034"/>
    </source>
</evidence>
<dbReference type="Pfam" id="PF04389">
    <property type="entry name" value="Peptidase_M28"/>
    <property type="match status" value="1"/>
</dbReference>
<dbReference type="Gene3D" id="3.50.30.30">
    <property type="match status" value="1"/>
</dbReference>
<keyword evidence="6" id="KW-0964">Secreted</keyword>
<evidence type="ECO:0000313" key="24">
    <source>
        <dbReference type="EMBL" id="KGE14388.1"/>
    </source>
</evidence>
<evidence type="ECO:0000256" key="19">
    <source>
        <dbReference type="ARBA" id="ARBA00025833"/>
    </source>
</evidence>